<gene>
    <name evidence="8" type="ordered locus">Mahau_2572</name>
</gene>
<evidence type="ECO:0000256" key="6">
    <source>
        <dbReference type="SAM" id="MobiDB-lite"/>
    </source>
</evidence>
<keyword evidence="3" id="KW-0472">Membrane</keyword>
<feature type="chain" id="PRO_5039131661" evidence="7">
    <location>
        <begin position="23"/>
        <end position="516"/>
    </location>
</feature>
<dbReference type="PANTHER" id="PTHR43649">
    <property type="entry name" value="ARABINOSE-BINDING PROTEIN-RELATED"/>
    <property type="match status" value="1"/>
</dbReference>
<reference evidence="8 9" key="2">
    <citation type="journal article" date="2011" name="Stand. Genomic Sci.">
        <title>Complete genome sequence of Mahella australiensis type strain (50-1 BON).</title>
        <authorList>
            <person name="Sikorski J."/>
            <person name="Teshima H."/>
            <person name="Nolan M."/>
            <person name="Lucas S."/>
            <person name="Hammon N."/>
            <person name="Deshpande S."/>
            <person name="Cheng J.F."/>
            <person name="Pitluck S."/>
            <person name="Liolios K."/>
            <person name="Pagani I."/>
            <person name="Ivanova N."/>
            <person name="Huntemann M."/>
            <person name="Mavromatis K."/>
            <person name="Ovchinikova G."/>
            <person name="Pati A."/>
            <person name="Tapia R."/>
            <person name="Han C."/>
            <person name="Goodwin L."/>
            <person name="Chen A."/>
            <person name="Palaniappan K."/>
            <person name="Land M."/>
            <person name="Hauser L."/>
            <person name="Ngatchou-Djao O.D."/>
            <person name="Rohde M."/>
            <person name="Pukall R."/>
            <person name="Spring S."/>
            <person name="Abt B."/>
            <person name="Goker M."/>
            <person name="Detter J.C."/>
            <person name="Woyke T."/>
            <person name="Bristow J."/>
            <person name="Markowitz V."/>
            <person name="Hugenholtz P."/>
            <person name="Eisen J.A."/>
            <person name="Kyrpides N.C."/>
            <person name="Klenk H.P."/>
            <person name="Lapidus A."/>
        </authorList>
    </citation>
    <scope>NUCLEOTIDE SEQUENCE [LARGE SCALE GENOMIC DNA]</scope>
    <source>
        <strain evidence="9">DSM 15567 / CIP 107919 / 50-1 BON</strain>
    </source>
</reference>
<accession>F3ZY21</accession>
<evidence type="ECO:0000256" key="7">
    <source>
        <dbReference type="SAM" id="SignalP"/>
    </source>
</evidence>
<dbReference type="Pfam" id="PF13416">
    <property type="entry name" value="SBP_bac_8"/>
    <property type="match status" value="1"/>
</dbReference>
<name>F3ZY21_MAHA5</name>
<dbReference type="InterPro" id="IPR050490">
    <property type="entry name" value="Bact_solute-bd_prot1"/>
</dbReference>
<evidence type="ECO:0000256" key="4">
    <source>
        <dbReference type="ARBA" id="ARBA00023139"/>
    </source>
</evidence>
<evidence type="ECO:0000256" key="3">
    <source>
        <dbReference type="ARBA" id="ARBA00023136"/>
    </source>
</evidence>
<dbReference type="SUPFAM" id="SSF53850">
    <property type="entry name" value="Periplasmic binding protein-like II"/>
    <property type="match status" value="1"/>
</dbReference>
<dbReference type="Gene3D" id="3.40.190.10">
    <property type="entry name" value="Periplasmic binding protein-like II"/>
    <property type="match status" value="2"/>
</dbReference>
<sequence length="516" mass="58526">MKKSLRFLALAMAIGLMLAVFAGCSSNGGQPGNEQAPAQGTSEQAGDEVQTSQEVYEFDWMYSWGREFPPENDPIKPIIEKDTNTKINVIIPPMNEYAEKVQVTVAGGDYPELIQFMPGMDWKTLADQGAFIPIDDLLQYGPNLQKIIPKENWDLVKMSGQVWGVPLLNVLNPQQLWVRQDWIEELGIGDGWEDKLGSENFKTVDDFYSVLQAFKRNKNATYTGSGVWALSPLFGAFGVVPASDHYVEENGEIIRVMQHSRMKQALEWVHKLYAEGLIDPEIVTNKTEQVNNKAAQGSTGMAFYNWNLHFILDTQYNMKQLDPKAKWVPTNPPQGPDGYAYLESDRRSMDGVFLISSKAKDPKRLIQFLDYLIDGKGYELTHYGIEGMHYNKKPDGSIEFTEAGKAEWLEVYGKMRHIWDPLFWYGKYGEYAASLEDSATENPNLPNVAEGFTPGPVWKQYGADLNRYEGEMLLKFITGEEPLSKWDEYIKTTKDTYHVDDINKEIIDSLKADGRL</sequence>
<evidence type="ECO:0000256" key="5">
    <source>
        <dbReference type="ARBA" id="ARBA00023288"/>
    </source>
</evidence>
<proteinExistence type="predicted"/>
<evidence type="ECO:0000313" key="9">
    <source>
        <dbReference type="Proteomes" id="UP000008457"/>
    </source>
</evidence>
<dbReference type="PROSITE" id="PS51257">
    <property type="entry name" value="PROKAR_LIPOPROTEIN"/>
    <property type="match status" value="1"/>
</dbReference>
<evidence type="ECO:0000313" key="8">
    <source>
        <dbReference type="EMBL" id="AEE97717.1"/>
    </source>
</evidence>
<dbReference type="RefSeq" id="WP_013782140.1">
    <property type="nucleotide sequence ID" value="NC_015520.1"/>
</dbReference>
<dbReference type="AlphaFoldDB" id="F3ZY21"/>
<keyword evidence="5" id="KW-0449">Lipoprotein</keyword>
<dbReference type="eggNOG" id="COG1653">
    <property type="taxonomic scope" value="Bacteria"/>
</dbReference>
<keyword evidence="9" id="KW-1185">Reference proteome</keyword>
<keyword evidence="1" id="KW-1003">Cell membrane</keyword>
<reference evidence="9" key="1">
    <citation type="submission" date="2010-11" db="EMBL/GenBank/DDBJ databases">
        <title>The complete genome of Mahella australiensis DSM 15567.</title>
        <authorList>
            <consortium name="US DOE Joint Genome Institute (JGI-PGF)"/>
            <person name="Lucas S."/>
            <person name="Copeland A."/>
            <person name="Lapidus A."/>
            <person name="Bruce D."/>
            <person name="Goodwin L."/>
            <person name="Pitluck S."/>
            <person name="Kyrpides N."/>
            <person name="Mavromatis K."/>
            <person name="Pagani I."/>
            <person name="Ivanova N."/>
            <person name="Teshima H."/>
            <person name="Brettin T."/>
            <person name="Detter J.C."/>
            <person name="Han C."/>
            <person name="Tapia R."/>
            <person name="Land M."/>
            <person name="Hauser L."/>
            <person name="Markowitz V."/>
            <person name="Cheng J.-F."/>
            <person name="Hugenholtz P."/>
            <person name="Woyke T."/>
            <person name="Wu D."/>
            <person name="Spring S."/>
            <person name="Pukall R."/>
            <person name="Steenblock K."/>
            <person name="Schneider S."/>
            <person name="Klenk H.-P."/>
            <person name="Eisen J.A."/>
        </authorList>
    </citation>
    <scope>NUCLEOTIDE SEQUENCE [LARGE SCALE GENOMIC DNA]</scope>
    <source>
        <strain evidence="9">DSM 15567 / CIP 107919 / 50-1 BON</strain>
    </source>
</reference>
<protein>
    <submittedName>
        <fullName evidence="8">Extracellular solute-binding protein family 1</fullName>
    </submittedName>
</protein>
<keyword evidence="2 7" id="KW-0732">Signal</keyword>
<dbReference type="EMBL" id="CP002360">
    <property type="protein sequence ID" value="AEE97717.1"/>
    <property type="molecule type" value="Genomic_DNA"/>
</dbReference>
<dbReference type="HOGENOM" id="CLU_021021_3_0_9"/>
<feature type="region of interest" description="Disordered" evidence="6">
    <location>
        <begin position="29"/>
        <end position="48"/>
    </location>
</feature>
<feature type="signal peptide" evidence="7">
    <location>
        <begin position="1"/>
        <end position="22"/>
    </location>
</feature>
<dbReference type="KEGG" id="mas:Mahau_2572"/>
<evidence type="ECO:0000256" key="1">
    <source>
        <dbReference type="ARBA" id="ARBA00022475"/>
    </source>
</evidence>
<dbReference type="InterPro" id="IPR006059">
    <property type="entry name" value="SBP"/>
</dbReference>
<evidence type="ECO:0000256" key="2">
    <source>
        <dbReference type="ARBA" id="ARBA00022729"/>
    </source>
</evidence>
<dbReference type="PANTHER" id="PTHR43649:SF33">
    <property type="entry name" value="POLYGALACTURONAN_RHAMNOGALACTURONAN-BINDING PROTEIN YTCQ"/>
    <property type="match status" value="1"/>
</dbReference>
<organism evidence="8 9">
    <name type="scientific">Mahella australiensis (strain DSM 15567 / CIP 107919 / 50-1 BON)</name>
    <dbReference type="NCBI Taxonomy" id="697281"/>
    <lineage>
        <taxon>Bacteria</taxon>
        <taxon>Bacillati</taxon>
        <taxon>Bacillota</taxon>
        <taxon>Clostridia</taxon>
        <taxon>Thermoanaerobacterales</taxon>
        <taxon>Thermoanaerobacterales Family IV. Incertae Sedis</taxon>
        <taxon>Mahella</taxon>
    </lineage>
</organism>
<keyword evidence="4" id="KW-0564">Palmitate</keyword>
<dbReference type="Proteomes" id="UP000008457">
    <property type="component" value="Chromosome"/>
</dbReference>
<dbReference type="STRING" id="697281.Mahau_2572"/>